<feature type="transmembrane region" description="Helical" evidence="1">
    <location>
        <begin position="301"/>
        <end position="320"/>
    </location>
</feature>
<feature type="transmembrane region" description="Helical" evidence="1">
    <location>
        <begin position="95"/>
        <end position="120"/>
    </location>
</feature>
<keyword evidence="1" id="KW-0812">Transmembrane</keyword>
<reference evidence="4 5" key="1">
    <citation type="submission" date="2019-09" db="EMBL/GenBank/DDBJ databases">
        <title>Isolation and complete genome sequencing of Methylocystis species.</title>
        <authorList>
            <person name="Rumah B.L."/>
            <person name="Stead C.E."/>
            <person name="Stevens B.C."/>
            <person name="Minton N.P."/>
            <person name="Grosse-Honebrink A."/>
            <person name="Zhang Y."/>
        </authorList>
    </citation>
    <scope>NUCLEOTIDE SEQUENCE [LARGE SCALE GENOMIC DNA]</scope>
    <source>
        <strain evidence="4 5">BRCS2</strain>
    </source>
</reference>
<dbReference type="InterPro" id="IPR049177">
    <property type="entry name" value="MgtC_SapB_SrpB_YhiD_N"/>
</dbReference>
<gene>
    <name evidence="4" type="ORF">F7D14_07245</name>
</gene>
<accession>A0A6B8M4K0</accession>
<feature type="domain" description="DUF4010" evidence="3">
    <location>
        <begin position="175"/>
        <end position="383"/>
    </location>
</feature>
<evidence type="ECO:0000259" key="3">
    <source>
        <dbReference type="Pfam" id="PF13194"/>
    </source>
</evidence>
<name>A0A6B8M4K0_9HYPH</name>
<evidence type="ECO:0000313" key="5">
    <source>
        <dbReference type="Proteomes" id="UP000422569"/>
    </source>
</evidence>
<evidence type="ECO:0000259" key="2">
    <source>
        <dbReference type="Pfam" id="PF02308"/>
    </source>
</evidence>
<dbReference type="Pfam" id="PF13194">
    <property type="entry name" value="DUF4010"/>
    <property type="match status" value="1"/>
</dbReference>
<dbReference type="Pfam" id="PF02308">
    <property type="entry name" value="MgtC"/>
    <property type="match status" value="1"/>
</dbReference>
<dbReference type="KEGG" id="mpar:F7D14_07245"/>
<feature type="transmembrane region" description="Helical" evidence="1">
    <location>
        <begin position="229"/>
        <end position="251"/>
    </location>
</feature>
<dbReference type="PANTHER" id="PTHR39084:SF1">
    <property type="entry name" value="DUF4010 DOMAIN-CONTAINING PROTEIN"/>
    <property type="match status" value="1"/>
</dbReference>
<keyword evidence="5" id="KW-1185">Reference proteome</keyword>
<proteinExistence type="predicted"/>
<keyword evidence="1" id="KW-0472">Membrane</keyword>
<feature type="domain" description="MgtC/SapB/SrpB/YhiD N-terminal" evidence="2">
    <location>
        <begin position="9"/>
        <end position="123"/>
    </location>
</feature>
<dbReference type="AlphaFoldDB" id="A0A6B8M4K0"/>
<feature type="transmembrane region" description="Helical" evidence="1">
    <location>
        <begin position="170"/>
        <end position="191"/>
    </location>
</feature>
<feature type="transmembrane region" description="Helical" evidence="1">
    <location>
        <begin position="326"/>
        <end position="353"/>
    </location>
</feature>
<dbReference type="EMBL" id="CP044331">
    <property type="protein sequence ID" value="QGM97288.1"/>
    <property type="molecule type" value="Genomic_DNA"/>
</dbReference>
<evidence type="ECO:0000313" key="4">
    <source>
        <dbReference type="EMBL" id="QGM97288.1"/>
    </source>
</evidence>
<dbReference type="PANTHER" id="PTHR39084">
    <property type="entry name" value="MEMBRANE PROTEIN-RELATED"/>
    <property type="match status" value="1"/>
</dbReference>
<dbReference type="InterPro" id="IPR025105">
    <property type="entry name" value="DUF4010"/>
</dbReference>
<sequence length="417" mass="42256">MTYPWSEFSVALAVGLMIGLERERSKGEGLARRQAGVRTFALAAIIGAIAMHVGGENLLGVTEGAVAALAAVSYFRDRDTDPGLTTEVGLLATRLLGGLTMSDAPLASGLGAMVAVIFAAKNSVHGFIKATLTEAEVNDGLVFAIATFVVWPQLPNRYLGPYQAINPHNIWLLVILVLAIGACGHVATRLFGAQYGLPVSGLASGFVSSTATIGSMASYAAKDPTGMTAAVSGAAFSTVSTFIQSALLIFAVSQPTFLQVAPMLAAGGIVAAIYGFAFALGRRAPETSSSLEEGRAFSLPAAFALASLMALMLIVAAALRDSLGEAGIIVGSALAGIVDAHSSAISVASLVAAGKLETRDALVPILAALTSNALAKVAMAIGAGSTEFSARIVPGLVLSMAAAWVVAIAAGYVAFGI</sequence>
<organism evidence="4 5">
    <name type="scientific">Methylocystis parvus</name>
    <dbReference type="NCBI Taxonomy" id="134"/>
    <lineage>
        <taxon>Bacteria</taxon>
        <taxon>Pseudomonadati</taxon>
        <taxon>Pseudomonadota</taxon>
        <taxon>Alphaproteobacteria</taxon>
        <taxon>Hyphomicrobiales</taxon>
        <taxon>Methylocystaceae</taxon>
        <taxon>Methylocystis</taxon>
    </lineage>
</organism>
<feature type="transmembrane region" description="Helical" evidence="1">
    <location>
        <begin position="392"/>
        <end position="415"/>
    </location>
</feature>
<protein>
    <submittedName>
        <fullName evidence="4">MgtC/SapB family protein</fullName>
    </submittedName>
</protein>
<keyword evidence="1" id="KW-1133">Transmembrane helix</keyword>
<dbReference type="RefSeq" id="WP_016919738.1">
    <property type="nucleotide sequence ID" value="NZ_CP044331.1"/>
</dbReference>
<feature type="transmembrane region" description="Helical" evidence="1">
    <location>
        <begin position="197"/>
        <end position="217"/>
    </location>
</feature>
<dbReference type="Proteomes" id="UP000422569">
    <property type="component" value="Chromosome"/>
</dbReference>
<feature type="transmembrane region" description="Helical" evidence="1">
    <location>
        <begin position="35"/>
        <end position="52"/>
    </location>
</feature>
<feature type="transmembrane region" description="Helical" evidence="1">
    <location>
        <begin position="140"/>
        <end position="158"/>
    </location>
</feature>
<feature type="transmembrane region" description="Helical" evidence="1">
    <location>
        <begin position="365"/>
        <end position="386"/>
    </location>
</feature>
<feature type="transmembrane region" description="Helical" evidence="1">
    <location>
        <begin position="257"/>
        <end position="280"/>
    </location>
</feature>
<evidence type="ECO:0000256" key="1">
    <source>
        <dbReference type="SAM" id="Phobius"/>
    </source>
</evidence>